<evidence type="ECO:0000313" key="5">
    <source>
        <dbReference type="EMBL" id="AZI59156.1"/>
    </source>
</evidence>
<evidence type="ECO:0000256" key="1">
    <source>
        <dbReference type="ARBA" id="ARBA00006068"/>
    </source>
</evidence>
<evidence type="ECO:0000256" key="2">
    <source>
        <dbReference type="SAM" id="MobiDB-lite"/>
    </source>
</evidence>
<dbReference type="PANTHER" id="PTHR33392">
    <property type="entry name" value="POLYISOPRENYL-TEICHOIC ACID--PEPTIDOGLYCAN TEICHOIC ACID TRANSFERASE TAGU"/>
    <property type="match status" value="1"/>
</dbReference>
<name>A0A3G8ZYQ5_9ACTN</name>
<protein>
    <submittedName>
        <fullName evidence="5">LytR family transcriptional regulator</fullName>
    </submittedName>
</protein>
<feature type="transmembrane region" description="Helical" evidence="3">
    <location>
        <begin position="31"/>
        <end position="51"/>
    </location>
</feature>
<dbReference type="AlphaFoldDB" id="A0A3G8ZYQ5"/>
<reference evidence="5 6" key="2">
    <citation type="submission" date="2018-12" db="EMBL/GenBank/DDBJ databases">
        <title>Nakamurella antarcticus sp. nov., isolated from Antarctica South Shetland Islands soil.</title>
        <authorList>
            <person name="Peng F."/>
        </authorList>
    </citation>
    <scope>NUCLEOTIDE SEQUENCE [LARGE SCALE GENOMIC DNA]</scope>
    <source>
        <strain evidence="5 6">S14-144</strain>
    </source>
</reference>
<feature type="compositionally biased region" description="Low complexity" evidence="2">
    <location>
        <begin position="1"/>
        <end position="13"/>
    </location>
</feature>
<keyword evidence="3" id="KW-0812">Transmembrane</keyword>
<dbReference type="EMBL" id="CP034170">
    <property type="protein sequence ID" value="AZI59156.1"/>
    <property type="molecule type" value="Genomic_DNA"/>
</dbReference>
<sequence length="330" mass="34783">MSAEPPAEAALAPEEGRTSHRRLKPQRRWPHIFLVVVLIFVTGLVADLMLIKARISKVDVVMPSGSPGETWVIVGSDSRAALPPGLSAEGVGSATDVPSSRADIVVVIHRTDAGTSMLSIPRDMLLRWGSTGIGRLALSLTRGPQVLVDALCDLSIPADHLIIFDFSAFITLVDLLGGVTVQIDFPTRDVVTGLDIAAAGSITLTGLQALALARSRHPEHLENGVWVGVPDGATQRTSWAGELFSAIRTSINDRSTDPVLLQRLAWTLSGKVVTDTSTSLFDLLKIVGSSASVIDLPATANPGVLAVSRSAETDKVLAAAGFDRECVAHG</sequence>
<organism evidence="5 6">
    <name type="scientific">Nakamurella antarctica</name>
    <dbReference type="NCBI Taxonomy" id="1902245"/>
    <lineage>
        <taxon>Bacteria</taxon>
        <taxon>Bacillati</taxon>
        <taxon>Actinomycetota</taxon>
        <taxon>Actinomycetes</taxon>
        <taxon>Nakamurellales</taxon>
        <taxon>Nakamurellaceae</taxon>
        <taxon>Nakamurella</taxon>
    </lineage>
</organism>
<dbReference type="OrthoDB" id="4865223at2"/>
<reference evidence="5 6" key="1">
    <citation type="submission" date="2018-11" db="EMBL/GenBank/DDBJ databases">
        <authorList>
            <person name="Da X."/>
        </authorList>
    </citation>
    <scope>NUCLEOTIDE SEQUENCE [LARGE SCALE GENOMIC DNA]</scope>
    <source>
        <strain evidence="5 6">S14-144</strain>
    </source>
</reference>
<comment type="similarity">
    <text evidence="1">Belongs to the LytR/CpsA/Psr (LCP) family.</text>
</comment>
<accession>A0A3G8ZYQ5</accession>
<gene>
    <name evidence="5" type="ORF">EH165_14420</name>
</gene>
<evidence type="ECO:0000259" key="4">
    <source>
        <dbReference type="Pfam" id="PF03816"/>
    </source>
</evidence>
<dbReference type="PANTHER" id="PTHR33392:SF6">
    <property type="entry name" value="POLYISOPRENYL-TEICHOIC ACID--PEPTIDOGLYCAN TEICHOIC ACID TRANSFERASE TAGU"/>
    <property type="match status" value="1"/>
</dbReference>
<feature type="domain" description="Cell envelope-related transcriptional attenuator" evidence="4">
    <location>
        <begin position="104"/>
        <end position="219"/>
    </location>
</feature>
<proteinExistence type="inferred from homology"/>
<dbReference type="Gene3D" id="3.40.630.190">
    <property type="entry name" value="LCP protein"/>
    <property type="match status" value="1"/>
</dbReference>
<keyword evidence="3" id="KW-0472">Membrane</keyword>
<dbReference type="KEGG" id="nak:EH165_14420"/>
<keyword evidence="6" id="KW-1185">Reference proteome</keyword>
<dbReference type="Proteomes" id="UP000268084">
    <property type="component" value="Chromosome"/>
</dbReference>
<dbReference type="InterPro" id="IPR004474">
    <property type="entry name" value="LytR_CpsA_psr"/>
</dbReference>
<feature type="region of interest" description="Disordered" evidence="2">
    <location>
        <begin position="1"/>
        <end position="22"/>
    </location>
</feature>
<dbReference type="Pfam" id="PF03816">
    <property type="entry name" value="LytR_cpsA_psr"/>
    <property type="match status" value="1"/>
</dbReference>
<evidence type="ECO:0000256" key="3">
    <source>
        <dbReference type="SAM" id="Phobius"/>
    </source>
</evidence>
<keyword evidence="3" id="KW-1133">Transmembrane helix</keyword>
<evidence type="ECO:0000313" key="6">
    <source>
        <dbReference type="Proteomes" id="UP000268084"/>
    </source>
</evidence>
<dbReference type="RefSeq" id="WP_124800060.1">
    <property type="nucleotide sequence ID" value="NZ_CP034170.1"/>
</dbReference>
<dbReference type="InterPro" id="IPR050922">
    <property type="entry name" value="LytR/CpsA/Psr_CW_biosynth"/>
</dbReference>